<feature type="region of interest" description="Disordered" evidence="1">
    <location>
        <begin position="39"/>
        <end position="81"/>
    </location>
</feature>
<evidence type="ECO:0000256" key="1">
    <source>
        <dbReference type="SAM" id="MobiDB-lite"/>
    </source>
</evidence>
<dbReference type="Proteomes" id="UP000789396">
    <property type="component" value="Unassembled WGS sequence"/>
</dbReference>
<organism evidence="2 3">
    <name type="scientific">Racocetra fulgida</name>
    <dbReference type="NCBI Taxonomy" id="60492"/>
    <lineage>
        <taxon>Eukaryota</taxon>
        <taxon>Fungi</taxon>
        <taxon>Fungi incertae sedis</taxon>
        <taxon>Mucoromycota</taxon>
        <taxon>Glomeromycotina</taxon>
        <taxon>Glomeromycetes</taxon>
        <taxon>Diversisporales</taxon>
        <taxon>Gigasporaceae</taxon>
        <taxon>Racocetra</taxon>
    </lineage>
</organism>
<gene>
    <name evidence="2" type="ORF">RFULGI_LOCUS8050</name>
</gene>
<proteinExistence type="predicted"/>
<comment type="caution">
    <text evidence="2">The sequence shown here is derived from an EMBL/GenBank/DDBJ whole genome shotgun (WGS) entry which is preliminary data.</text>
</comment>
<evidence type="ECO:0000313" key="3">
    <source>
        <dbReference type="Proteomes" id="UP000789396"/>
    </source>
</evidence>
<protein>
    <submittedName>
        <fullName evidence="2">16784_t:CDS:1</fullName>
    </submittedName>
</protein>
<accession>A0A9N9H0L6</accession>
<reference evidence="2" key="1">
    <citation type="submission" date="2021-06" db="EMBL/GenBank/DDBJ databases">
        <authorList>
            <person name="Kallberg Y."/>
            <person name="Tangrot J."/>
            <person name="Rosling A."/>
        </authorList>
    </citation>
    <scope>NUCLEOTIDE SEQUENCE</scope>
    <source>
        <strain evidence="2">IN212</strain>
    </source>
</reference>
<dbReference type="EMBL" id="CAJVPZ010012477">
    <property type="protein sequence ID" value="CAG8640118.1"/>
    <property type="molecule type" value="Genomic_DNA"/>
</dbReference>
<evidence type="ECO:0000313" key="2">
    <source>
        <dbReference type="EMBL" id="CAG8640118.1"/>
    </source>
</evidence>
<name>A0A9N9H0L6_9GLOM</name>
<keyword evidence="3" id="KW-1185">Reference proteome</keyword>
<feature type="compositionally biased region" description="Basic and acidic residues" evidence="1">
    <location>
        <begin position="51"/>
        <end position="62"/>
    </location>
</feature>
<feature type="non-terminal residue" evidence="2">
    <location>
        <position position="1"/>
    </location>
</feature>
<sequence length="104" mass="11456">SSNKKALTSLGKKKDFSSKAHNNLSDKFEDFNASAPVQASSSKRVLASSSKKQEFSPNAHDDLSDDLENYNECNDVPLSNSAEDTHHKKIVFESEYEAAAYIAE</sequence>
<feature type="compositionally biased region" description="Low complexity" evidence="1">
    <location>
        <begin position="40"/>
        <end position="50"/>
    </location>
</feature>
<dbReference type="AlphaFoldDB" id="A0A9N9H0L6"/>